<sequence>MLGERPAVEPEAFPASKVHLLPDALRWEDVSRGRFDPVFDDYVSLVGNTLHRALDDDRTPEDGFVGNLAAKLRSVPSPDFLRVALSPCFTSRLLWQPATSARGALEFLDRALHVEAVISGRERADCDAWTALGDVKVLRSGEILRGVGVPGLPPLDFDGPNITDDLPTGGADPARFGSLSGAVRPTVIDRITVAWEEITATSEAVADFVAKFVQVIVPRCDTARTRFSSGSYRQYIGRVVIGNPHAAGAGHVAHAEALVHEAIHALLYMALYPVSWGVRDPRAYRPGERVVSPWTGAHLQLSSYLQACFVWYGLVHFWDLARQGETFGDGDRARCRRDRALGGFVGPPLLDLLGSDNRALIRADVVDAVESIQDRVLSRFG</sequence>
<gene>
    <name evidence="1" type="ORF">MPRM_37460</name>
</gene>
<dbReference type="EMBL" id="AP022614">
    <property type="protein sequence ID" value="BBZ46465.1"/>
    <property type="molecule type" value="Genomic_DNA"/>
</dbReference>
<reference evidence="1 2" key="1">
    <citation type="journal article" date="2019" name="Emerg. Microbes Infect.">
        <title>Comprehensive subspecies identification of 175 nontuberculous mycobacteria species based on 7547 genomic profiles.</title>
        <authorList>
            <person name="Matsumoto Y."/>
            <person name="Kinjo T."/>
            <person name="Motooka D."/>
            <person name="Nabeya D."/>
            <person name="Jung N."/>
            <person name="Uechi K."/>
            <person name="Horii T."/>
            <person name="Iida T."/>
            <person name="Fujita J."/>
            <person name="Nakamura S."/>
        </authorList>
    </citation>
    <scope>NUCLEOTIDE SEQUENCE [LARGE SCALE GENOMIC DNA]</scope>
    <source>
        <strain evidence="1 2">JCM 14742</strain>
    </source>
</reference>
<name>A0A7I7YX39_9MYCO</name>
<dbReference type="RefSeq" id="WP_085268556.1">
    <property type="nucleotide sequence ID" value="NZ_AP022614.1"/>
</dbReference>
<proteinExistence type="predicted"/>
<evidence type="ECO:0000313" key="2">
    <source>
        <dbReference type="Proteomes" id="UP000467105"/>
    </source>
</evidence>
<dbReference type="AlphaFoldDB" id="A0A7I7YX39"/>
<accession>A0A7I7YX39</accession>
<keyword evidence="2" id="KW-1185">Reference proteome</keyword>
<evidence type="ECO:0000313" key="1">
    <source>
        <dbReference type="EMBL" id="BBZ46465.1"/>
    </source>
</evidence>
<organism evidence="1 2">
    <name type="scientific">Mycobacterium parmense</name>
    <dbReference type="NCBI Taxonomy" id="185642"/>
    <lineage>
        <taxon>Bacteria</taxon>
        <taxon>Bacillati</taxon>
        <taxon>Actinomycetota</taxon>
        <taxon>Actinomycetes</taxon>
        <taxon>Mycobacteriales</taxon>
        <taxon>Mycobacteriaceae</taxon>
        <taxon>Mycobacterium</taxon>
        <taxon>Mycobacterium simiae complex</taxon>
    </lineage>
</organism>
<dbReference type="OrthoDB" id="3987769at2"/>
<dbReference type="Proteomes" id="UP000467105">
    <property type="component" value="Chromosome"/>
</dbReference>
<dbReference type="NCBIfam" id="TIGR04267">
    <property type="entry name" value="mod_HExxH"/>
    <property type="match status" value="1"/>
</dbReference>
<dbReference type="InterPro" id="IPR026337">
    <property type="entry name" value="AKG_HExxH"/>
</dbReference>
<protein>
    <submittedName>
        <fullName evidence="1">Uncharacterized protein</fullName>
    </submittedName>
</protein>